<feature type="domain" description="UvrD-like helicase ATP-binding" evidence="6">
    <location>
        <begin position="1077"/>
        <end position="1477"/>
    </location>
</feature>
<gene>
    <name evidence="8" type="primary">LOC140037643</name>
</gene>
<dbReference type="PANTHER" id="PTHR21529:SF4">
    <property type="entry name" value="TPR AND ANKYRIN REPEAT-CONTAINING PROTEIN 1"/>
    <property type="match status" value="1"/>
</dbReference>
<dbReference type="InterPro" id="IPR047187">
    <property type="entry name" value="SF1_C_Upf1"/>
</dbReference>
<evidence type="ECO:0000256" key="5">
    <source>
        <dbReference type="PROSITE-ProRule" id="PRU00560"/>
    </source>
</evidence>
<dbReference type="Pfam" id="PF13086">
    <property type="entry name" value="AAA_11"/>
    <property type="match status" value="2"/>
</dbReference>
<organism evidence="7 8">
    <name type="scientific">Coffea arabica</name>
    <name type="common">Arabian coffee</name>
    <dbReference type="NCBI Taxonomy" id="13443"/>
    <lineage>
        <taxon>Eukaryota</taxon>
        <taxon>Viridiplantae</taxon>
        <taxon>Streptophyta</taxon>
        <taxon>Embryophyta</taxon>
        <taxon>Tracheophyta</taxon>
        <taxon>Spermatophyta</taxon>
        <taxon>Magnoliopsida</taxon>
        <taxon>eudicotyledons</taxon>
        <taxon>Gunneridae</taxon>
        <taxon>Pentapetalae</taxon>
        <taxon>asterids</taxon>
        <taxon>lamiids</taxon>
        <taxon>Gentianales</taxon>
        <taxon>Rubiaceae</taxon>
        <taxon>Ixoroideae</taxon>
        <taxon>Gardenieae complex</taxon>
        <taxon>Bertiereae - Coffeeae clade</taxon>
        <taxon>Coffeeae</taxon>
        <taxon>Coffea</taxon>
    </lineage>
</organism>
<evidence type="ECO:0000256" key="2">
    <source>
        <dbReference type="ARBA" id="ARBA00022801"/>
    </source>
</evidence>
<evidence type="ECO:0000259" key="6">
    <source>
        <dbReference type="PROSITE" id="PS51198"/>
    </source>
</evidence>
<evidence type="ECO:0000256" key="1">
    <source>
        <dbReference type="ARBA" id="ARBA00022741"/>
    </source>
</evidence>
<dbReference type="CDD" id="cd18808">
    <property type="entry name" value="SF1_C_Upf1"/>
    <property type="match status" value="1"/>
</dbReference>
<keyword evidence="1 5" id="KW-0547">Nucleotide-binding</keyword>
<dbReference type="SUPFAM" id="SSF52540">
    <property type="entry name" value="P-loop containing nucleoside triphosphate hydrolases"/>
    <property type="match status" value="2"/>
</dbReference>
<dbReference type="SUPFAM" id="SSF48452">
    <property type="entry name" value="TPR-like"/>
    <property type="match status" value="2"/>
</dbReference>
<dbReference type="InterPro" id="IPR041677">
    <property type="entry name" value="DNA2/NAM7_AAA_11"/>
</dbReference>
<accession>A0ABM4X309</accession>
<dbReference type="Pfam" id="PF20073">
    <property type="entry name" value="DUF6469"/>
    <property type="match status" value="1"/>
</dbReference>
<dbReference type="Pfam" id="PF00580">
    <property type="entry name" value="UvrD-helicase"/>
    <property type="match status" value="1"/>
</dbReference>
<dbReference type="InterPro" id="IPR045529">
    <property type="entry name" value="DUF6469"/>
</dbReference>
<evidence type="ECO:0000256" key="3">
    <source>
        <dbReference type="ARBA" id="ARBA00022806"/>
    </source>
</evidence>
<dbReference type="GeneID" id="140037643"/>
<evidence type="ECO:0000313" key="7">
    <source>
        <dbReference type="Proteomes" id="UP001652660"/>
    </source>
</evidence>
<dbReference type="PANTHER" id="PTHR21529">
    <property type="entry name" value="MAMMARY TURMOR VIRUS RECEPTOR HOMOLOG 1, 2 MTVR1, 2"/>
    <property type="match status" value="1"/>
</dbReference>
<dbReference type="Proteomes" id="UP001652660">
    <property type="component" value="Chromosome 3c"/>
</dbReference>
<dbReference type="InterPro" id="IPR027417">
    <property type="entry name" value="P-loop_NTPase"/>
</dbReference>
<dbReference type="RefSeq" id="XP_071938415.1">
    <property type="nucleotide sequence ID" value="XM_072082314.1"/>
</dbReference>
<sequence length="2807" mass="321246">MMMEGGCSSKKRAWPKDDFTDVVLKWSLHDIFNENRYKDQVEWIPELFESVGNYLGSYIYPLLEETRAQLASAMEFIHQAPFAEVQILEEAKSCGKFLYDVKVDQWKNKFVDHGKELYKVLPGDILVISDSKPETSSDLQRMHWSWTLASVTDIKGEGIDESTSSTKFKVKTPEDMPFKGGKQDWLYVVYLTNTMTNKRIWKALHWFKNLTLIEKVLFSNAMVEEQCDSCSVNHTGQLSESFGSDLYSQMNESQSEAIRASLHKMTCDQNSHIELIWGPPGTGKTKTVSQILFILLRMNYRTLCCAPTNVAVNEVASRVVKLVKEAYAAESEKCDPFTPLGDIILFGNKDRLKVAPDIEDMYLDYRVKRLVECFAPSNGLKHCVRSMIDLLEHGASHYHIFLENELIKTKENKDEAPKDKPQSFLEFIRARVKAILPSLGRCLITFCTHVPKSFVAKQNFENMVHLIYLLESLEKELSEKVLTSDILEKLYSSSIMVEDFSKAVTCTWFLPDIRSKCLFVLKTVHSTLENLGIPAAVNEESIRELCFQMATLVFCTASTSYKLHRTNVEPLKVLVIDEAAQLKECESLIPLQLPGLKHAILVGDECQLPASVNSKISANAAFGRSLFERLSSLGQPKHLLNIQYRMHPSISCFPNSIFYSGKIMDAPEVRSKMHERCFLREKMFGPYSFINVPGGKEDSDGDDYSLRNIVEAAVVVKIVQKLYKAWNGTDTSLSVGVISPYAAQVALVQEKLRHKFENLDNFVVTVKSIDGYQGGEQDIVLLSTVRANNKGSIGFLSSPQRTNVALTRARHCLWIFGNVDTLTNTRSVWKALICDAKARGCFFSADEDADVSNTILDVKKELDQMEDLLNGDSTLFKQQRWKVLFSDDFQKSFRKMTSTRMKKLVLNLLLSLASGWRPKKINVDLVCERSSQIVKHFKVEGLYVVCSIDIVKKSNYMQVLKVWDILPLEEIPKLLKRLDNIFNMYTDDFINQCKQKCLKGRAELPKCWPNSSKIIRHKNMNNGKSVADSTDSALDGGCYAENSRVSESLQLMKFYSLSPGAASHLLFSRDGQELDLPFEVTDEEWEIIQFCKSSFILGRSGTGKTTVLSMKLFEKEQIYHIASEGFTTAENSMSTSVLKRTEFDHSTGVTRETFLRQLFVTVSPRLCSAVKHHVSRVISFACSGNFPSETSLNDAEDVEDIEQFKDIPDSFVGIPSEKYPLVITFHKFLMMLDGTIGDSYFRRFPEMTKIMDFSVGISGNFRSAVLQSLLRMKEVNYERFCFHYWPHFNSQLTKNLDSSRTFTEIISHIKGGLLAGEAPDGKLSRQEYVSMSNSRASTLSSDERELIYTVFQAYEKKKLQRGEFDLSDFVIDLHLRLKSKSLEGDKMDFVYIDEVQDLAMSQIALFKYICKNVDEGFVFSGDTAQTIARGTDFRFEDIRSVFYNEFIMKSKSDKYVERREKRRMSEIFNLQQNFRTHAGVLKLAQSVTDLLYQFFPQSVDILKPEISFIYGEAPVLLKPNDESAIEIIFGKTVKTGGKVVGFGAEQVILVRDDSAQEGISRDVGNHALVLTILECKGLEFQDVLLYNFFSSSPLKNQWRVVYDFMEKKDLRDSCFPRCFPRFSHARHSILCSELKQLYVAITRTRQRLWICEDSEEFAAPMFDFWKKLGLVQVREMDESFSQTMLMASSPAEWKSRGIKLYQENKYQMATMCFERAGDTNWEKRAKAAGLRATADQLRESNPQEACTILRQAAELFDCIGRAESAAECFCDLGDYERAGRIYYDKCRDPKKAGDCFTSAKSYKLAAKAYADGNYFLECLSACTQGNLFELGRQYLKKWKQNAPGDDGTAKQSKEIEKVGQEFLESCALSYYKLKDHKSMIKYVRAFLTMDSRRKFLKSIGCLEELLLLEEELGNFKEAVEIAKLRGDYERAGRIYFDKCGDPKQAGDCFTSARSYELAAKAYADGNYLLECLSVCTQGSLFELGRQYITKWKQNAPGEKEIEKIEQEFLESCALSYYKLKDFKSMTKYVRAFLSMDSRRNFLKSIGCIDELLLLEEELGNFAEAIEIAKLRGDLPREADLLGKAGHLKEASLLIISFVLHRSLWVTGNRGWPLRPFRQKQMLLKKAMSFAQEESNEFYERIRREVEVLAHEHISLHELLQSLTYSELCKNLTVELISIRRILDAHLDCTTRKFEWEDELQVDMKKHSEDKISLNHVSVGSLMHFWNMWKRNMSNIMQYLKTVGKPDDNEWLEYGEFCLNYFGVRRQVINSNVAYILLNSDAEWVKTTGSVFKQKQLSENQVSIDGRKFASAALSHCQAEVASVSLKVLDTVEALYKLSIRESFSLFCQSICLIDIYQLMKFLTESFKFNASVERRLENFLRPPITYFKYVFPLDCCKSLVENMISLRKTELSRSLLEEVIVDNISNKGDLTYGQIGRVVMIWLGSGKPTDDLYMKIAKRFEKNFSWRAFIDSLQVSSLRHSGITESRSLGDPSSNTSAEDWKKFSLIDSFHEALRDTYLANWRSYDYVSPDCLIYLVERLLLLVFHSKDYFFTTKYSFVEWLVYLKADMYPDVSSVADTQLSPEIIFDSVVMMVEQFLFNKRETASWIAKSKFDVDQYHPLLALRLVVILCLLHLNSGKYSNVLSHLLDQSHISSQLPMPFIQALRPRRKLNLTQDWFSLNATVEAFRRIGNPLVIVHLRENSPKFACPAIIIDTALTPRIDDITRNLFRKQGSYHQQRPMVEANAPNLCEGLVHNAESLMSIDISAAPDQKMSTGSGTERNPQMYSGLSEKIFDVQISTEKRQHEE</sequence>
<dbReference type="InterPro" id="IPR014016">
    <property type="entry name" value="UvrD-like_ATP-bd"/>
</dbReference>
<dbReference type="PROSITE" id="PS51198">
    <property type="entry name" value="UVRD_HELICASE_ATP_BIND"/>
    <property type="match status" value="1"/>
</dbReference>
<keyword evidence="3 5" id="KW-0347">Helicase</keyword>
<name>A0ABM4X309_COFAR</name>
<dbReference type="InterPro" id="IPR041679">
    <property type="entry name" value="DNA2/NAM7-like_C"/>
</dbReference>
<keyword evidence="7" id="KW-1185">Reference proteome</keyword>
<dbReference type="InterPro" id="IPR011990">
    <property type="entry name" value="TPR-like_helical_dom_sf"/>
</dbReference>
<dbReference type="InterPro" id="IPR039904">
    <property type="entry name" value="TRANK1"/>
</dbReference>
<keyword evidence="4 5" id="KW-0067">ATP-binding</keyword>
<feature type="binding site" evidence="5">
    <location>
        <begin position="1098"/>
        <end position="1105"/>
    </location>
    <ligand>
        <name>ATP</name>
        <dbReference type="ChEBI" id="CHEBI:30616"/>
    </ligand>
</feature>
<protein>
    <submittedName>
        <fullName evidence="8">Uncharacterized protein isoform X1</fullName>
    </submittedName>
</protein>
<reference evidence="8" key="1">
    <citation type="submission" date="2025-08" db="UniProtKB">
        <authorList>
            <consortium name="RefSeq"/>
        </authorList>
    </citation>
    <scope>IDENTIFICATION</scope>
    <source>
        <tissue evidence="8">Leaves</tissue>
    </source>
</reference>
<evidence type="ECO:0000313" key="8">
    <source>
        <dbReference type="RefSeq" id="XP_071938415.1"/>
    </source>
</evidence>
<dbReference type="Pfam" id="PF13087">
    <property type="entry name" value="AAA_12"/>
    <property type="match status" value="1"/>
</dbReference>
<proteinExistence type="predicted"/>
<evidence type="ECO:0000256" key="4">
    <source>
        <dbReference type="ARBA" id="ARBA00022840"/>
    </source>
</evidence>
<keyword evidence="2 5" id="KW-0378">Hydrolase</keyword>
<dbReference type="Gene3D" id="3.40.50.300">
    <property type="entry name" value="P-loop containing nucleotide triphosphate hydrolases"/>
    <property type="match status" value="4"/>
</dbReference>